<gene>
    <name evidence="2" type="ORF">J4G43_07405</name>
</gene>
<proteinExistence type="predicted"/>
<dbReference type="AlphaFoldDB" id="A0A939M0R6"/>
<protein>
    <submittedName>
        <fullName evidence="2">Transposase</fullName>
    </submittedName>
</protein>
<dbReference type="EMBL" id="JAGEMI010000001">
    <property type="protein sequence ID" value="MBO1860803.1"/>
    <property type="molecule type" value="Genomic_DNA"/>
</dbReference>
<dbReference type="InterPro" id="IPR055247">
    <property type="entry name" value="InsJ-like_HTH"/>
</dbReference>
<dbReference type="Pfam" id="PF13518">
    <property type="entry name" value="HTH_28"/>
    <property type="match status" value="1"/>
</dbReference>
<dbReference type="InterPro" id="IPR009057">
    <property type="entry name" value="Homeodomain-like_sf"/>
</dbReference>
<evidence type="ECO:0000259" key="1">
    <source>
        <dbReference type="Pfam" id="PF13518"/>
    </source>
</evidence>
<sequence>MALALSIDLRKRVVAAVAGGMSCREAAAHFRVGVSSAIRWVAQARRTGEVTPKPQGGDRRSRAIEGQAERILALIAAKPDNTF</sequence>
<evidence type="ECO:0000313" key="2">
    <source>
        <dbReference type="EMBL" id="MBO1860803.1"/>
    </source>
</evidence>
<accession>A0A939M0R6</accession>
<reference evidence="2" key="1">
    <citation type="submission" date="2021-03" db="EMBL/GenBank/DDBJ databases">
        <title>Whole Genome Sequence of Bradyrhizobium sp. Strain 144S4.</title>
        <authorList>
            <person name="Bromfield E.S.P."/>
            <person name="Cloutier S."/>
        </authorList>
    </citation>
    <scope>NUCLEOTIDE SEQUENCE [LARGE SCALE GENOMIC DNA]</scope>
    <source>
        <strain evidence="2">144S4</strain>
    </source>
</reference>
<feature type="domain" description="Insertion element IS150 protein InsJ-like helix-turn-helix" evidence="1">
    <location>
        <begin position="10"/>
        <end position="54"/>
    </location>
</feature>
<name>A0A939M0R6_9BRAD</name>
<dbReference type="SUPFAM" id="SSF46689">
    <property type="entry name" value="Homeodomain-like"/>
    <property type="match status" value="1"/>
</dbReference>
<comment type="caution">
    <text evidence="2">The sequence shown here is derived from an EMBL/GenBank/DDBJ whole genome shotgun (WGS) entry which is preliminary data.</text>
</comment>
<organism evidence="2">
    <name type="scientific">Bradyrhizobium barranii subsp. barranii</name>
    <dbReference type="NCBI Taxonomy" id="2823807"/>
    <lineage>
        <taxon>Bacteria</taxon>
        <taxon>Pseudomonadati</taxon>
        <taxon>Pseudomonadota</taxon>
        <taxon>Alphaproteobacteria</taxon>
        <taxon>Hyphomicrobiales</taxon>
        <taxon>Nitrobacteraceae</taxon>
        <taxon>Bradyrhizobium</taxon>
        <taxon>Bradyrhizobium barranii</taxon>
    </lineage>
</organism>